<feature type="domain" description="HTH gntR-type" evidence="5">
    <location>
        <begin position="46"/>
        <end position="114"/>
    </location>
</feature>
<feature type="region of interest" description="Disordered" evidence="4">
    <location>
        <begin position="1"/>
        <end position="30"/>
    </location>
</feature>
<dbReference type="Pfam" id="PF00392">
    <property type="entry name" value="GntR"/>
    <property type="match status" value="1"/>
</dbReference>
<reference evidence="6" key="1">
    <citation type="submission" date="2021-04" db="EMBL/GenBank/DDBJ databases">
        <title>Biosynthetic gene clusters of Dactylosporangioum roseum.</title>
        <authorList>
            <person name="Hartkoorn R.C."/>
            <person name="Beaudoing E."/>
            <person name="Hot D."/>
            <person name="Moureu S."/>
        </authorList>
    </citation>
    <scope>NUCLEOTIDE SEQUENCE</scope>
    <source>
        <strain evidence="6">NRRL B-16295</strain>
    </source>
</reference>
<protein>
    <submittedName>
        <fullName evidence="6">GntR family transcriptional regulator</fullName>
    </submittedName>
</protein>
<keyword evidence="1" id="KW-0805">Transcription regulation</keyword>
<dbReference type="Proteomes" id="UP001058271">
    <property type="component" value="Chromosome"/>
</dbReference>
<evidence type="ECO:0000256" key="4">
    <source>
        <dbReference type="SAM" id="MobiDB-lite"/>
    </source>
</evidence>
<dbReference type="PROSITE" id="PS50949">
    <property type="entry name" value="HTH_GNTR"/>
    <property type="match status" value="1"/>
</dbReference>
<evidence type="ECO:0000313" key="7">
    <source>
        <dbReference type="Proteomes" id="UP001058271"/>
    </source>
</evidence>
<dbReference type="SMART" id="SM00345">
    <property type="entry name" value="HTH_GNTR"/>
    <property type="match status" value="1"/>
</dbReference>
<keyword evidence="7" id="KW-1185">Reference proteome</keyword>
<dbReference type="EMBL" id="CP073721">
    <property type="protein sequence ID" value="UWZ34642.1"/>
    <property type="molecule type" value="Genomic_DNA"/>
</dbReference>
<feature type="compositionally biased region" description="Pro residues" evidence="4">
    <location>
        <begin position="18"/>
        <end position="28"/>
    </location>
</feature>
<dbReference type="Gene3D" id="1.10.10.10">
    <property type="entry name" value="Winged helix-like DNA-binding domain superfamily/Winged helix DNA-binding domain"/>
    <property type="match status" value="1"/>
</dbReference>
<dbReference type="InterPro" id="IPR000524">
    <property type="entry name" value="Tscrpt_reg_HTH_GntR"/>
</dbReference>
<evidence type="ECO:0000256" key="2">
    <source>
        <dbReference type="ARBA" id="ARBA00023125"/>
    </source>
</evidence>
<feature type="compositionally biased region" description="Basic and acidic residues" evidence="4">
    <location>
        <begin position="1"/>
        <end position="10"/>
    </location>
</feature>
<sequence>MAPGNHKNDTGVEGEAGPPSPRRPPSGPPVWDSILHEIVIDRQSAIPPVEQVQNTIRHKLATGRVPEGTRLPSARRLAAAIGVTSATVGRAYAALQGEGLLASAVGVGTTVVDIKNLEQAAKEQMERAGSIILDNAIKALRRIGYSTPDLRRAMSQAAERLGWAMDIVFIGARGSSIETHVEELRKALADELPVSVFPVFLDELESGVVGAVNLVERADLILTPLVYKRYLVGLLGDRTDSVLVMMSELSRSVTDQLLNIEPDARVLLLSKPLSRSIALGILQEHGLREQLDLAGDDLAEATVREHCRKANVVVHTTDLTELVQRCAGSMPAIALSMTLRTESIEELREYLRASQAQSAPISAKVEQP</sequence>
<keyword evidence="3" id="KW-0804">Transcription</keyword>
<dbReference type="InterPro" id="IPR036388">
    <property type="entry name" value="WH-like_DNA-bd_sf"/>
</dbReference>
<evidence type="ECO:0000259" key="5">
    <source>
        <dbReference type="PROSITE" id="PS50949"/>
    </source>
</evidence>
<dbReference type="CDD" id="cd07377">
    <property type="entry name" value="WHTH_GntR"/>
    <property type="match status" value="1"/>
</dbReference>
<dbReference type="PANTHER" id="PTHR38445:SF9">
    <property type="entry name" value="HTH-TYPE TRANSCRIPTIONAL REPRESSOR YTRA"/>
    <property type="match status" value="1"/>
</dbReference>
<evidence type="ECO:0000256" key="1">
    <source>
        <dbReference type="ARBA" id="ARBA00023015"/>
    </source>
</evidence>
<evidence type="ECO:0000313" key="6">
    <source>
        <dbReference type="EMBL" id="UWZ34642.1"/>
    </source>
</evidence>
<dbReference type="SUPFAM" id="SSF46785">
    <property type="entry name" value="Winged helix' DNA-binding domain"/>
    <property type="match status" value="1"/>
</dbReference>
<name>A0ABY5YZL0_9ACTN</name>
<dbReference type="PANTHER" id="PTHR38445">
    <property type="entry name" value="HTH-TYPE TRANSCRIPTIONAL REPRESSOR YTRA"/>
    <property type="match status" value="1"/>
</dbReference>
<gene>
    <name evidence="6" type="ORF">Drose_25900</name>
</gene>
<organism evidence="6 7">
    <name type="scientific">Dactylosporangium roseum</name>
    <dbReference type="NCBI Taxonomy" id="47989"/>
    <lineage>
        <taxon>Bacteria</taxon>
        <taxon>Bacillati</taxon>
        <taxon>Actinomycetota</taxon>
        <taxon>Actinomycetes</taxon>
        <taxon>Micromonosporales</taxon>
        <taxon>Micromonosporaceae</taxon>
        <taxon>Dactylosporangium</taxon>
    </lineage>
</organism>
<proteinExistence type="predicted"/>
<accession>A0ABY5YZL0</accession>
<keyword evidence="2" id="KW-0238">DNA-binding</keyword>
<dbReference type="InterPro" id="IPR036390">
    <property type="entry name" value="WH_DNA-bd_sf"/>
</dbReference>
<dbReference type="RefSeq" id="WP_260723968.1">
    <property type="nucleotide sequence ID" value="NZ_BAAABS010000018.1"/>
</dbReference>
<evidence type="ECO:0000256" key="3">
    <source>
        <dbReference type="ARBA" id="ARBA00023163"/>
    </source>
</evidence>